<evidence type="ECO:0000256" key="1">
    <source>
        <dbReference type="ARBA" id="ARBA00004236"/>
    </source>
</evidence>
<reference evidence="5" key="1">
    <citation type="journal article" date="2025" name="Foods">
        <title>Unveiling the Microbial Signatures of Arabica Coffee Cherries: Insights into Ripeness Specific Diversity, Functional Traits, and Implications for Quality and Safety.</title>
        <authorList>
            <consortium name="RefSeq"/>
            <person name="Tenea G.N."/>
            <person name="Cifuentes V."/>
            <person name="Reyes P."/>
            <person name="Cevallos-Vallejos M."/>
        </authorList>
    </citation>
    <scope>NUCLEOTIDE SEQUENCE [LARGE SCALE GENOMIC DNA]</scope>
</reference>
<evidence type="ECO:0000256" key="3">
    <source>
        <dbReference type="SAM" id="MobiDB-lite"/>
    </source>
</evidence>
<dbReference type="Proteomes" id="UP001652660">
    <property type="component" value="Chromosome 7e"/>
</dbReference>
<proteinExistence type="predicted"/>
<dbReference type="GO" id="GO:0004672">
    <property type="term" value="F:protein kinase activity"/>
    <property type="evidence" value="ECO:0007669"/>
    <property type="project" value="InterPro"/>
</dbReference>
<dbReference type="Pfam" id="PF07714">
    <property type="entry name" value="PK_Tyr_Ser-Thr"/>
    <property type="match status" value="1"/>
</dbReference>
<keyword evidence="2" id="KW-0472">Membrane</keyword>
<keyword evidence="6" id="KW-0808">Transferase</keyword>
<dbReference type="InterPro" id="IPR001245">
    <property type="entry name" value="Ser-Thr/Tyr_kinase_cat_dom"/>
</dbReference>
<feature type="region of interest" description="Disordered" evidence="3">
    <location>
        <begin position="32"/>
        <end position="61"/>
    </location>
</feature>
<accession>A0A6P6TG74</accession>
<keyword evidence="5" id="KW-1185">Reference proteome</keyword>
<dbReference type="SUPFAM" id="SSF56112">
    <property type="entry name" value="Protein kinase-like (PK-like)"/>
    <property type="match status" value="1"/>
</dbReference>
<organism evidence="5 6">
    <name type="scientific">Coffea arabica</name>
    <name type="common">Arabian coffee</name>
    <dbReference type="NCBI Taxonomy" id="13443"/>
    <lineage>
        <taxon>Eukaryota</taxon>
        <taxon>Viridiplantae</taxon>
        <taxon>Streptophyta</taxon>
        <taxon>Embryophyta</taxon>
        <taxon>Tracheophyta</taxon>
        <taxon>Spermatophyta</taxon>
        <taxon>Magnoliopsida</taxon>
        <taxon>eudicotyledons</taxon>
        <taxon>Gunneridae</taxon>
        <taxon>Pentapetalae</taxon>
        <taxon>asterids</taxon>
        <taxon>lamiids</taxon>
        <taxon>Gentianales</taxon>
        <taxon>Rubiaceae</taxon>
        <taxon>Ixoroideae</taxon>
        <taxon>Gardenieae complex</taxon>
        <taxon>Bertiereae - Coffeeae clade</taxon>
        <taxon>Coffeeae</taxon>
        <taxon>Coffea</taxon>
    </lineage>
</organism>
<name>A0A6P6TG74_COFAR</name>
<dbReference type="InterPro" id="IPR050823">
    <property type="entry name" value="Plant_Ser_Thr_Prot_Kinase"/>
</dbReference>
<gene>
    <name evidence="6" type="primary">LOC113700370</name>
</gene>
<keyword evidence="2" id="KW-1003">Cell membrane</keyword>
<evidence type="ECO:0000313" key="5">
    <source>
        <dbReference type="Proteomes" id="UP001652660"/>
    </source>
</evidence>
<feature type="compositionally biased region" description="Low complexity" evidence="3">
    <location>
        <begin position="32"/>
        <end position="48"/>
    </location>
</feature>
<dbReference type="InterPro" id="IPR000719">
    <property type="entry name" value="Prot_kinase_dom"/>
</dbReference>
<protein>
    <submittedName>
        <fullName evidence="6">Probable serine/threonine-protein kinase PIX13 isoform X1</fullName>
    </submittedName>
</protein>
<evidence type="ECO:0000259" key="4">
    <source>
        <dbReference type="PROSITE" id="PS50011"/>
    </source>
</evidence>
<comment type="subcellular location">
    <subcellularLocation>
        <location evidence="1">Cell membrane</location>
    </subcellularLocation>
</comment>
<keyword evidence="6" id="KW-0418">Kinase</keyword>
<sequence>MGVVYDNWERLVDATLRREELRRIALRTPSNVSSVSASPSFNASVSEGASGGEETRTEGETSACNDLRIFSFSELKLATNNFAPRTQLGCNELGMLHRGSLCDKASSICTNESLIAVRRFHSESVQEFHEWQSEVNLIGRLSHPNIIKLLGYCREDNELLLVYDYLQQGSLEKLLFERDYTNHPLPWDRRLKILIGAARGLAFLHASERQGLFNQKEEREGFYEYFDTSDILLDHSYNAKISGFSLATIPEDPLLQLGVEVYPGTDWPRCSSHSAPEYVMTGNLYLEGDVYGFGIVMVEMLTGLRAGYWALQSGQFVRVDRIKHDLATRRRLDKIMDSRLEGKYPAKAATRVSELALRCLEMQPKRRPSMQEVAEVLELIESADRN</sequence>
<dbReference type="GO" id="GO:0005524">
    <property type="term" value="F:ATP binding"/>
    <property type="evidence" value="ECO:0007669"/>
    <property type="project" value="InterPro"/>
</dbReference>
<dbReference type="GO" id="GO:0005886">
    <property type="term" value="C:plasma membrane"/>
    <property type="evidence" value="ECO:0007669"/>
    <property type="project" value="UniProtKB-SubCell"/>
</dbReference>
<feature type="domain" description="Protein kinase" evidence="4">
    <location>
        <begin position="82"/>
        <end position="380"/>
    </location>
</feature>
<dbReference type="OrthoDB" id="4062651at2759"/>
<dbReference type="PROSITE" id="PS50011">
    <property type="entry name" value="PROTEIN_KINASE_DOM"/>
    <property type="match status" value="1"/>
</dbReference>
<evidence type="ECO:0000313" key="6">
    <source>
        <dbReference type="RefSeq" id="XP_027076601.1"/>
    </source>
</evidence>
<dbReference type="PANTHER" id="PTHR45621">
    <property type="entry name" value="OS01G0588500 PROTEIN-RELATED"/>
    <property type="match status" value="1"/>
</dbReference>
<dbReference type="AlphaFoldDB" id="A0A6P6TG74"/>
<dbReference type="InterPro" id="IPR011009">
    <property type="entry name" value="Kinase-like_dom_sf"/>
</dbReference>
<dbReference type="RefSeq" id="XP_027076601.1">
    <property type="nucleotide sequence ID" value="XM_027220800.2"/>
</dbReference>
<reference evidence="6" key="2">
    <citation type="submission" date="2025-08" db="UniProtKB">
        <authorList>
            <consortium name="RefSeq"/>
        </authorList>
    </citation>
    <scope>IDENTIFICATION</scope>
    <source>
        <tissue evidence="6">Leaves</tissue>
    </source>
</reference>
<dbReference type="GeneID" id="113700370"/>
<dbReference type="Gene3D" id="1.10.510.10">
    <property type="entry name" value="Transferase(Phosphotransferase) domain 1"/>
    <property type="match status" value="1"/>
</dbReference>
<dbReference type="Gene3D" id="3.30.200.20">
    <property type="entry name" value="Phosphorylase Kinase, domain 1"/>
    <property type="match status" value="1"/>
</dbReference>
<evidence type="ECO:0000256" key="2">
    <source>
        <dbReference type="ARBA" id="ARBA00022475"/>
    </source>
</evidence>